<organism evidence="1">
    <name type="scientific">termite gut metagenome</name>
    <dbReference type="NCBI Taxonomy" id="433724"/>
    <lineage>
        <taxon>unclassified sequences</taxon>
        <taxon>metagenomes</taxon>
        <taxon>organismal metagenomes</taxon>
    </lineage>
</organism>
<gene>
    <name evidence="1" type="ORF">EZS27_026726</name>
</gene>
<feature type="non-terminal residue" evidence="1">
    <location>
        <position position="1"/>
    </location>
</feature>
<accession>A0A5J4QRW1</accession>
<name>A0A5J4QRW1_9ZZZZ</name>
<dbReference type="EMBL" id="SNRY01002699">
    <property type="protein sequence ID" value="KAA6323878.1"/>
    <property type="molecule type" value="Genomic_DNA"/>
</dbReference>
<reference evidence="1" key="1">
    <citation type="submission" date="2019-03" db="EMBL/GenBank/DDBJ databases">
        <title>Single cell metagenomics reveals metabolic interactions within the superorganism composed of flagellate Streblomastix strix and complex community of Bacteroidetes bacteria on its surface.</title>
        <authorList>
            <person name="Treitli S.C."/>
            <person name="Kolisko M."/>
            <person name="Husnik F."/>
            <person name="Keeling P."/>
            <person name="Hampl V."/>
        </authorList>
    </citation>
    <scope>NUCLEOTIDE SEQUENCE</scope>
    <source>
        <strain evidence="1">STM</strain>
    </source>
</reference>
<evidence type="ECO:0000313" key="1">
    <source>
        <dbReference type="EMBL" id="KAA6323878.1"/>
    </source>
</evidence>
<proteinExistence type="predicted"/>
<comment type="caution">
    <text evidence="1">The sequence shown here is derived from an EMBL/GenBank/DDBJ whole genome shotgun (WGS) entry which is preliminary data.</text>
</comment>
<dbReference type="AlphaFoldDB" id="A0A5J4QRW1"/>
<sequence>SLLFRPFFHFFRNYILKAGFFGRKTRTYICYVDWYV</sequence>
<protein>
    <submittedName>
        <fullName evidence="1">Uncharacterized protein</fullName>
    </submittedName>
</protein>